<dbReference type="OrthoDB" id="5336600at2759"/>
<dbReference type="CDD" id="cd05233">
    <property type="entry name" value="SDR_c"/>
    <property type="match status" value="1"/>
</dbReference>
<dbReference type="SUPFAM" id="SSF51735">
    <property type="entry name" value="NAD(P)-binding Rossmann-fold domains"/>
    <property type="match status" value="1"/>
</dbReference>
<evidence type="ECO:0000313" key="4">
    <source>
        <dbReference type="Proteomes" id="UP000310066"/>
    </source>
</evidence>
<keyword evidence="2" id="KW-0560">Oxidoreductase</keyword>
<dbReference type="Gene3D" id="3.40.50.720">
    <property type="entry name" value="NAD(P)-binding Rossmann-like Domain"/>
    <property type="match status" value="1"/>
</dbReference>
<evidence type="ECO:0000256" key="2">
    <source>
        <dbReference type="ARBA" id="ARBA00023002"/>
    </source>
</evidence>
<accession>A0A4U0UFZ8</accession>
<dbReference type="InterPro" id="IPR002347">
    <property type="entry name" value="SDR_fam"/>
</dbReference>
<dbReference type="EMBL" id="NAJP01000080">
    <property type="protein sequence ID" value="TKA34493.1"/>
    <property type="molecule type" value="Genomic_DNA"/>
</dbReference>
<reference evidence="3 4" key="1">
    <citation type="submission" date="2017-03" db="EMBL/GenBank/DDBJ databases">
        <title>Genomes of endolithic fungi from Antarctica.</title>
        <authorList>
            <person name="Coleine C."/>
            <person name="Masonjones S."/>
            <person name="Stajich J.E."/>
        </authorList>
    </citation>
    <scope>NUCLEOTIDE SEQUENCE [LARGE SCALE GENOMIC DNA]</scope>
    <source>
        <strain evidence="3 4">CCFEE 5311</strain>
    </source>
</reference>
<dbReference type="STRING" id="329885.A0A4U0UFZ8"/>
<proteinExistence type="inferred from homology"/>
<comment type="caution">
    <text evidence="3">The sequence shown here is derived from an EMBL/GenBank/DDBJ whole genome shotgun (WGS) entry which is preliminary data.</text>
</comment>
<evidence type="ECO:0000313" key="3">
    <source>
        <dbReference type="EMBL" id="TKA34493.1"/>
    </source>
</evidence>
<protein>
    <submittedName>
        <fullName evidence="3">Uncharacterized protein</fullName>
    </submittedName>
</protein>
<name>A0A4U0UFZ8_9PEZI</name>
<gene>
    <name evidence="3" type="ORF">B0A54_14196</name>
</gene>
<comment type="similarity">
    <text evidence="1">Belongs to the short-chain dehydrogenases/reductases (SDR) family.</text>
</comment>
<sequence>MSKPIAFIIGAGKNIGASTTKALQAKGYRVARAARTINPDDSKGDDLFLKCDLTKPESVSSLFADLRKSWGEPSVVIYNAAAAHFTPKTDTFSASLDDFVSDMSVNTVSAYVAIQEALAGFNTLPSSASKAFLYTGNILNLEPILGLQTCGAGKSATAHLIQVAALTYRERGLKFHYVDERMSDGRPAIHPYVDGPAHAEFFLELMGETEVPWLATFVAGKGYTDFGKQPKL</sequence>
<evidence type="ECO:0000256" key="1">
    <source>
        <dbReference type="ARBA" id="ARBA00006484"/>
    </source>
</evidence>
<dbReference type="PANTHER" id="PTHR43669:SF4">
    <property type="entry name" value="SHORT-CHAIN DEHYDROGENASE"/>
    <property type="match status" value="1"/>
</dbReference>
<dbReference type="InterPro" id="IPR036291">
    <property type="entry name" value="NAD(P)-bd_dom_sf"/>
</dbReference>
<dbReference type="PANTHER" id="PTHR43669">
    <property type="entry name" value="5-KETO-D-GLUCONATE 5-REDUCTASE"/>
    <property type="match status" value="1"/>
</dbReference>
<dbReference type="AlphaFoldDB" id="A0A4U0UFZ8"/>
<organism evidence="3 4">
    <name type="scientific">Friedmanniomyces endolithicus</name>
    <dbReference type="NCBI Taxonomy" id="329885"/>
    <lineage>
        <taxon>Eukaryota</taxon>
        <taxon>Fungi</taxon>
        <taxon>Dikarya</taxon>
        <taxon>Ascomycota</taxon>
        <taxon>Pezizomycotina</taxon>
        <taxon>Dothideomycetes</taxon>
        <taxon>Dothideomycetidae</taxon>
        <taxon>Mycosphaerellales</taxon>
        <taxon>Teratosphaeriaceae</taxon>
        <taxon>Friedmanniomyces</taxon>
    </lineage>
</organism>
<dbReference type="Pfam" id="PF13561">
    <property type="entry name" value="adh_short_C2"/>
    <property type="match status" value="1"/>
</dbReference>
<dbReference type="GO" id="GO:0016491">
    <property type="term" value="F:oxidoreductase activity"/>
    <property type="evidence" value="ECO:0007669"/>
    <property type="project" value="UniProtKB-KW"/>
</dbReference>
<dbReference type="Proteomes" id="UP000310066">
    <property type="component" value="Unassembled WGS sequence"/>
</dbReference>